<gene>
    <name evidence="4" type="ORF">TRIVIDRAFT_175398</name>
</gene>
<dbReference type="STRING" id="413071.G9NDE4"/>
<proteinExistence type="predicted"/>
<feature type="compositionally biased region" description="Acidic residues" evidence="1">
    <location>
        <begin position="31"/>
        <end position="50"/>
    </location>
</feature>
<dbReference type="eggNOG" id="ENOG502RDYZ">
    <property type="taxonomic scope" value="Eukaryota"/>
</dbReference>
<feature type="compositionally biased region" description="Low complexity" evidence="1">
    <location>
        <begin position="443"/>
        <end position="453"/>
    </location>
</feature>
<protein>
    <recommendedName>
        <fullName evidence="6">SAM and PH domain-containing protein</fullName>
    </recommendedName>
</protein>
<accession>G9NDE4</accession>
<dbReference type="EMBL" id="ABDF02000092">
    <property type="protein sequence ID" value="EHK15711.1"/>
    <property type="molecule type" value="Genomic_DNA"/>
</dbReference>
<feature type="domain" description="SAM" evidence="3">
    <location>
        <begin position="163"/>
        <end position="227"/>
    </location>
</feature>
<dbReference type="InParanoid" id="G9NDE4"/>
<dbReference type="OrthoDB" id="422827at2759"/>
<evidence type="ECO:0000256" key="1">
    <source>
        <dbReference type="SAM" id="MobiDB-lite"/>
    </source>
</evidence>
<dbReference type="PROSITE" id="PS50105">
    <property type="entry name" value="SAM_DOMAIN"/>
    <property type="match status" value="1"/>
</dbReference>
<dbReference type="OMA" id="PPDMNYR"/>
<sequence length="784" mass="87749">MRQKPAPQNTFFNLKQEPQQFRPTSVATEFVDTDWDEEEDEEDEMSEPEDNSPRVSLQSAGQPSFTTLSSYDEVPTPRSSAVPQFYLEYSPKQVEGPRGPHLFQFPADQYARFQAGEDDVVLTLSPMTPMVPREVVSHARSSRWNGPFQYTTAELDSSTLSEWTPEMVAQSMLNAGIELAITERFIENDINGAILITLKFEDLKELDISSFGIRTRVWHQIQALMDSRPASPQATTPIEDRPSREARKVMKKDNAGSTRRHESKRRVRRATDPITPMESVSIIGIEQVIPKPHNCSKGEKCSKWKKQQKIIEEFKAMNPHIDINNASGAVVIYGDAGNPDTARALDPNETIRPFSDSVPSVVASSDILGPGGLPPLQYLQETTLRNLQARDPQDNVRQFLNFQRANPSSNEVPLTPPFEVTPSAQPHQGLRRLPKLSIPGNPQNQQQQQQQQQATRRSSPLQQEFVPYQMDKADPLSPDLETAKNPYRFGTPFSEMDVPITAVPIGPVARDVSQSVPPDMNYRAAPTVGHNRSQSRASGRRPSFPVLPALDENRATRNYPRATSPKSASPRTPPQPAQAPPRFNYPWSPVDRTTYEQAIPPIPSVRPGDSREAPTAMPANGISFQGPMKKRKMRMLRHEWQDGYFTLKGTRLNMHKDAQQVDRTLEYVDIDDYAIACSSLASTSKLSAAFKAVSISHNRDKSDPVGAFSFQLIPQDKNGARLRKRDSSLQPNASAEGVNGTGKTHHFAVKNRDERIDWMRELMLAKALKQKGDGFEISVNGNMI</sequence>
<dbReference type="SUPFAM" id="SSF47769">
    <property type="entry name" value="SAM/Pointed domain"/>
    <property type="match status" value="1"/>
</dbReference>
<organism evidence="4 5">
    <name type="scientific">Hypocrea virens (strain Gv29-8 / FGSC 10586)</name>
    <name type="common">Gliocladium virens</name>
    <name type="synonym">Trichoderma virens</name>
    <dbReference type="NCBI Taxonomy" id="413071"/>
    <lineage>
        <taxon>Eukaryota</taxon>
        <taxon>Fungi</taxon>
        <taxon>Dikarya</taxon>
        <taxon>Ascomycota</taxon>
        <taxon>Pezizomycotina</taxon>
        <taxon>Sordariomycetes</taxon>
        <taxon>Hypocreomycetidae</taxon>
        <taxon>Hypocreales</taxon>
        <taxon>Hypocreaceae</taxon>
        <taxon>Trichoderma</taxon>
    </lineage>
</organism>
<evidence type="ECO:0008006" key="6">
    <source>
        <dbReference type="Google" id="ProtNLM"/>
    </source>
</evidence>
<dbReference type="InterPro" id="IPR013761">
    <property type="entry name" value="SAM/pointed_sf"/>
</dbReference>
<dbReference type="RefSeq" id="XP_013949905.1">
    <property type="nucleotide sequence ID" value="XM_014094430.1"/>
</dbReference>
<dbReference type="HOGENOM" id="CLU_009306_0_0_1"/>
<dbReference type="PROSITE" id="PS50003">
    <property type="entry name" value="PH_DOMAIN"/>
    <property type="match status" value="1"/>
</dbReference>
<dbReference type="SMART" id="SM00454">
    <property type="entry name" value="SAM"/>
    <property type="match status" value="1"/>
</dbReference>
<name>G9NDE4_HYPVG</name>
<evidence type="ECO:0000259" key="2">
    <source>
        <dbReference type="PROSITE" id="PS50003"/>
    </source>
</evidence>
<feature type="region of interest" description="Disordered" evidence="1">
    <location>
        <begin position="599"/>
        <end position="625"/>
    </location>
</feature>
<feature type="region of interest" description="Disordered" evidence="1">
    <location>
        <begin position="227"/>
        <end position="271"/>
    </location>
</feature>
<feature type="region of interest" description="Disordered" evidence="1">
    <location>
        <begin position="1"/>
        <end position="77"/>
    </location>
</feature>
<feature type="region of interest" description="Disordered" evidence="1">
    <location>
        <begin position="472"/>
        <end position="494"/>
    </location>
</feature>
<comment type="caution">
    <text evidence="4">The sequence shown here is derived from an EMBL/GenBank/DDBJ whole genome shotgun (WGS) entry which is preliminary data.</text>
</comment>
<dbReference type="InterPro" id="IPR001660">
    <property type="entry name" value="SAM"/>
</dbReference>
<feature type="region of interest" description="Disordered" evidence="1">
    <location>
        <begin position="511"/>
        <end position="587"/>
    </location>
</feature>
<evidence type="ECO:0000313" key="5">
    <source>
        <dbReference type="Proteomes" id="UP000007115"/>
    </source>
</evidence>
<dbReference type="AlphaFoldDB" id="G9NDE4"/>
<feature type="compositionally biased region" description="Polar residues" evidence="1">
    <location>
        <begin position="53"/>
        <end position="70"/>
    </location>
</feature>
<dbReference type="InterPro" id="IPR011993">
    <property type="entry name" value="PH-like_dom_sf"/>
</dbReference>
<reference evidence="4 5" key="1">
    <citation type="journal article" date="2011" name="Genome Biol.">
        <title>Comparative genome sequence analysis underscores mycoparasitism as the ancestral life style of Trichoderma.</title>
        <authorList>
            <person name="Kubicek C.P."/>
            <person name="Herrera-Estrella A."/>
            <person name="Seidl-Seiboth V."/>
            <person name="Martinez D.A."/>
            <person name="Druzhinina I.S."/>
            <person name="Thon M."/>
            <person name="Zeilinger S."/>
            <person name="Casas-Flores S."/>
            <person name="Horwitz B.A."/>
            <person name="Mukherjee P.K."/>
            <person name="Mukherjee M."/>
            <person name="Kredics L."/>
            <person name="Alcaraz L.D."/>
            <person name="Aerts A."/>
            <person name="Antal Z."/>
            <person name="Atanasova L."/>
            <person name="Cervantes-Badillo M.G."/>
            <person name="Challacombe J."/>
            <person name="Chertkov O."/>
            <person name="McCluskey K."/>
            <person name="Coulpier F."/>
            <person name="Deshpande N."/>
            <person name="von Doehren H."/>
            <person name="Ebbole D.J."/>
            <person name="Esquivel-Naranjo E.U."/>
            <person name="Fekete E."/>
            <person name="Flipphi M."/>
            <person name="Glaser F."/>
            <person name="Gomez-Rodriguez E.Y."/>
            <person name="Gruber S."/>
            <person name="Han C."/>
            <person name="Henrissat B."/>
            <person name="Hermosa R."/>
            <person name="Hernandez-Onate M."/>
            <person name="Karaffa L."/>
            <person name="Kosti I."/>
            <person name="Le Crom S."/>
            <person name="Lindquist E."/>
            <person name="Lucas S."/>
            <person name="Luebeck M."/>
            <person name="Luebeck P.S."/>
            <person name="Margeot A."/>
            <person name="Metz B."/>
            <person name="Misra M."/>
            <person name="Nevalainen H."/>
            <person name="Omann M."/>
            <person name="Packer N."/>
            <person name="Perrone G."/>
            <person name="Uresti-Rivera E.E."/>
            <person name="Salamov A."/>
            <person name="Schmoll M."/>
            <person name="Seiboth B."/>
            <person name="Shapiro H."/>
            <person name="Sukno S."/>
            <person name="Tamayo-Ramos J.A."/>
            <person name="Tisch D."/>
            <person name="Wiest A."/>
            <person name="Wilkinson H.H."/>
            <person name="Zhang M."/>
            <person name="Coutinho P.M."/>
            <person name="Kenerley C.M."/>
            <person name="Monte E."/>
            <person name="Baker S.E."/>
            <person name="Grigoriev I.V."/>
        </authorList>
    </citation>
    <scope>NUCLEOTIDE SEQUENCE [LARGE SCALE GENOMIC DNA]</scope>
    <source>
        <strain evidence="5">Gv29-8 / FGSC 10586</strain>
    </source>
</reference>
<dbReference type="Gene3D" id="1.10.150.50">
    <property type="entry name" value="Transcription Factor, Ets-1"/>
    <property type="match status" value="1"/>
</dbReference>
<dbReference type="Proteomes" id="UP000007115">
    <property type="component" value="Unassembled WGS sequence"/>
</dbReference>
<dbReference type="GeneID" id="25788862"/>
<feature type="compositionally biased region" description="Basic and acidic residues" evidence="1">
    <location>
        <begin position="238"/>
        <end position="254"/>
    </location>
</feature>
<evidence type="ECO:0000259" key="3">
    <source>
        <dbReference type="PROSITE" id="PS50105"/>
    </source>
</evidence>
<feature type="region of interest" description="Disordered" evidence="1">
    <location>
        <begin position="406"/>
        <end position="460"/>
    </location>
</feature>
<feature type="domain" description="PH" evidence="2">
    <location>
        <begin position="621"/>
        <end position="767"/>
    </location>
</feature>
<dbReference type="InterPro" id="IPR001849">
    <property type="entry name" value="PH_domain"/>
</dbReference>
<dbReference type="VEuPathDB" id="FungiDB:TRIVIDRAFT_175398"/>
<dbReference type="CDD" id="cd09535">
    <property type="entry name" value="SAM_BOI-like_fungal"/>
    <property type="match status" value="1"/>
</dbReference>
<evidence type="ECO:0000313" key="4">
    <source>
        <dbReference type="EMBL" id="EHK15711.1"/>
    </source>
</evidence>
<dbReference type="Gene3D" id="2.30.29.30">
    <property type="entry name" value="Pleckstrin-homology domain (PH domain)/Phosphotyrosine-binding domain (PTB)"/>
    <property type="match status" value="1"/>
</dbReference>
<keyword evidence="5" id="KW-1185">Reference proteome</keyword>
<dbReference type="SMART" id="SM00233">
    <property type="entry name" value="PH"/>
    <property type="match status" value="1"/>
</dbReference>
<feature type="compositionally biased region" description="Polar residues" evidence="1">
    <location>
        <begin position="1"/>
        <end position="27"/>
    </location>
</feature>
<dbReference type="Pfam" id="PF07647">
    <property type="entry name" value="SAM_2"/>
    <property type="match status" value="1"/>
</dbReference>
<dbReference type="SUPFAM" id="SSF50729">
    <property type="entry name" value="PH domain-like"/>
    <property type="match status" value="1"/>
</dbReference>